<dbReference type="GO" id="GO:0003677">
    <property type="term" value="F:DNA binding"/>
    <property type="evidence" value="ECO:0007669"/>
    <property type="project" value="UniProtKB-UniRule"/>
</dbReference>
<evidence type="ECO:0000259" key="3">
    <source>
        <dbReference type="PROSITE" id="PS50977"/>
    </source>
</evidence>
<dbReference type="Proteomes" id="UP000198577">
    <property type="component" value="Unassembled WGS sequence"/>
</dbReference>
<dbReference type="InterPro" id="IPR001647">
    <property type="entry name" value="HTH_TetR"/>
</dbReference>
<dbReference type="RefSeq" id="WP_092281871.1">
    <property type="nucleotide sequence ID" value="NZ_FOXR01000002.1"/>
</dbReference>
<name>A0A1I5SGY7_9FIRM</name>
<keyword evidence="1 2" id="KW-0238">DNA-binding</keyword>
<proteinExistence type="predicted"/>
<dbReference type="Gene3D" id="1.10.357.10">
    <property type="entry name" value="Tetracycline Repressor, domain 2"/>
    <property type="match status" value="1"/>
</dbReference>
<evidence type="ECO:0000313" key="4">
    <source>
        <dbReference type="EMBL" id="SFP69985.1"/>
    </source>
</evidence>
<feature type="domain" description="HTH tetR-type" evidence="3">
    <location>
        <begin position="5"/>
        <end position="65"/>
    </location>
</feature>
<gene>
    <name evidence="4" type="ORF">SAMN05444406_102133</name>
</gene>
<dbReference type="AlphaFoldDB" id="A0A1I5SGY7"/>
<dbReference type="OrthoDB" id="9789566at2"/>
<evidence type="ECO:0000313" key="5">
    <source>
        <dbReference type="Proteomes" id="UP000198577"/>
    </source>
</evidence>
<keyword evidence="5" id="KW-1185">Reference proteome</keyword>
<reference evidence="4 5" key="1">
    <citation type="submission" date="2016-10" db="EMBL/GenBank/DDBJ databases">
        <authorList>
            <person name="de Groot N.N."/>
        </authorList>
    </citation>
    <scope>NUCLEOTIDE SEQUENCE [LARGE SCALE GENOMIC DNA]</scope>
    <source>
        <strain evidence="4 5">DSM 20678</strain>
    </source>
</reference>
<dbReference type="Pfam" id="PF00440">
    <property type="entry name" value="TetR_N"/>
    <property type="match status" value="1"/>
</dbReference>
<dbReference type="SUPFAM" id="SSF46689">
    <property type="entry name" value="Homeodomain-like"/>
    <property type="match status" value="1"/>
</dbReference>
<dbReference type="EMBL" id="FOXR01000002">
    <property type="protein sequence ID" value="SFP69985.1"/>
    <property type="molecule type" value="Genomic_DNA"/>
</dbReference>
<evidence type="ECO:0000256" key="2">
    <source>
        <dbReference type="PROSITE-ProRule" id="PRU00335"/>
    </source>
</evidence>
<dbReference type="STRING" id="937334.SAMN05444406_102133"/>
<organism evidence="4 5">
    <name type="scientific">Caldicoprobacter faecalis</name>
    <dbReference type="NCBI Taxonomy" id="937334"/>
    <lineage>
        <taxon>Bacteria</taxon>
        <taxon>Bacillati</taxon>
        <taxon>Bacillota</taxon>
        <taxon>Clostridia</taxon>
        <taxon>Caldicoprobacterales</taxon>
        <taxon>Caldicoprobacteraceae</taxon>
        <taxon>Caldicoprobacter</taxon>
    </lineage>
</organism>
<protein>
    <submittedName>
        <fullName evidence="4">Transcriptional regulator, TetR family</fullName>
    </submittedName>
</protein>
<feature type="DNA-binding region" description="H-T-H motif" evidence="2">
    <location>
        <begin position="28"/>
        <end position="47"/>
    </location>
</feature>
<dbReference type="PROSITE" id="PS50977">
    <property type="entry name" value="HTH_TETR_2"/>
    <property type="match status" value="1"/>
</dbReference>
<sequence>MEGRMDTQDKIIATAIDMVGRQINLDFTVREIAEKANVNLASVNYYFRSKYNLLNEVEKHFVLESHRIYEEVARLNAGPREKIKFWAMKTMEHMMEYPGIIYLIVTKLLHHKGKNAGIVGLIDTLEHSIMPLVKELTGVADDFTASVKLMQLFSGVVAPVLFYYGAGRTFNIDMRSSKDREAYVELLIESIL</sequence>
<dbReference type="InterPro" id="IPR009057">
    <property type="entry name" value="Homeodomain-like_sf"/>
</dbReference>
<evidence type="ECO:0000256" key="1">
    <source>
        <dbReference type="ARBA" id="ARBA00023125"/>
    </source>
</evidence>
<accession>A0A1I5SGY7</accession>